<organism evidence="1 2">
    <name type="scientific">Hamiltosporidium tvaerminnensis</name>
    <dbReference type="NCBI Taxonomy" id="1176355"/>
    <lineage>
        <taxon>Eukaryota</taxon>
        <taxon>Fungi</taxon>
        <taxon>Fungi incertae sedis</taxon>
        <taxon>Microsporidia</taxon>
        <taxon>Dubosqiidae</taxon>
        <taxon>Hamiltosporidium</taxon>
    </lineage>
</organism>
<feature type="non-terminal residue" evidence="1">
    <location>
        <position position="941"/>
    </location>
</feature>
<evidence type="ECO:0000313" key="1">
    <source>
        <dbReference type="EMBL" id="TBU11526.1"/>
    </source>
</evidence>
<gene>
    <name evidence="1" type="ORF">CWI38_1157p0010</name>
</gene>
<sequence>MNIYNDFFLIYLIKFSINLILNVNIGKESIVFTFFVKFVLGREIILVAKEDLNNSSDNFTFIDENFIFGYKKNDTTVLCPCNHEIFTIGIQCSENIKYFHFKLRKIIIQNPDEYILNSELIRKINDDFSMSNIIILDMYSYSEVKEYIKYLQNIDLAMSDISINQFSKIINFINELKFIDCKHINELISFIAFNTFIVRKEELKYDLKDLENIEKEYFSVKFVLKIFKYCFKFYFRNIEAIKKTIGINTESKNSLYTKLIKYHNKNEIPIIFSNETSNLLYKILINRNLYSIIAILFNRLNVKCLIIYGDNLHYLVPNYIFLGILPNRINKCRFIIIEQRIEYLQNYFKKFFNRTSLKKIELTVNYLTEAFIEALGNLQNLDFLKIGIFEYNNVILNSILKLLDRSTTIFIELTLRNIDFHDIFDSNTYKYLEHYQERISFGIFTKDLRNLKIKFKEIGKIHLITGLKVFLDGNLAKNEKYLTKLFSLKTLSINFLFKNQFFIKSKFLFLSKLDKIKSIRMSNIRINNNLLKYILFSKNLKRIYLKNVTFSTKINFLKYERYKNYTLEEFSLDKTENVPSGFFSQYLNRFPTVYFLNCMLIQTEKLILKFTLVMNNLFDSYKPDTKNISHQEYTFFPQKLHLNKVFFDSELFERLFMTDWNIIYLEEIYLEDLKIYRENLMHFTKINALQIISLHSVIFADSNFSDIFLQISNLTIQVIILKNIEIHEVDLLRLNKLINLKILEINFCNFSAKYINLLRYSHFRTLSRFYFRGYLFSKKLRNIFDENFSSNLLNVSDSSRWLKKGNIRPCNEAVFCYIQDRNTLDHLATRCEKMLGHDYTRRHNEVVRRLHLLLLNRYKFKSSKRIRSHSVQEILDNEYAEIRVDTRIKTDVKIRNNRPDIFILDKKKNNITLIEVGITSQDSLQIVETEKLRKYDLLANE</sequence>
<dbReference type="AlphaFoldDB" id="A0A4Q9LTP4"/>
<name>A0A4Q9LTP4_9MICR</name>
<keyword evidence="2" id="KW-1185">Reference proteome</keyword>
<dbReference type="EMBL" id="PITK01001157">
    <property type="protein sequence ID" value="TBU11526.1"/>
    <property type="molecule type" value="Genomic_DNA"/>
</dbReference>
<dbReference type="PANTHER" id="PTHR35450:SF2">
    <property type="entry name" value="REVERSE TRANSCRIPTASE DOMAIN-CONTAINING PROTEIN"/>
    <property type="match status" value="1"/>
</dbReference>
<dbReference type="PANTHER" id="PTHR35450">
    <property type="entry name" value="REVERSE TRANSCRIPTASE DOMAIN-CONTAINING PROTEIN"/>
    <property type="match status" value="1"/>
</dbReference>
<dbReference type="VEuPathDB" id="MicrosporidiaDB:CWI38_1157p0010"/>
<comment type="caution">
    <text evidence="1">The sequence shown here is derived from an EMBL/GenBank/DDBJ whole genome shotgun (WGS) entry which is preliminary data.</text>
</comment>
<accession>A0A4Q9LTP4</accession>
<evidence type="ECO:0000313" key="2">
    <source>
        <dbReference type="Proteomes" id="UP000292282"/>
    </source>
</evidence>
<proteinExistence type="predicted"/>
<protein>
    <submittedName>
        <fullName evidence="1">Uncharacterized protein</fullName>
    </submittedName>
</protein>
<dbReference type="Proteomes" id="UP000292282">
    <property type="component" value="Unassembled WGS sequence"/>
</dbReference>
<reference evidence="1 2" key="1">
    <citation type="submission" date="2017-12" db="EMBL/GenBank/DDBJ databases">
        <authorList>
            <person name="Pombert J.-F."/>
            <person name="Haag K.L."/>
            <person name="Ebert D."/>
        </authorList>
    </citation>
    <scope>NUCLEOTIDE SEQUENCE [LARGE SCALE GENOMIC DNA]</scope>
    <source>
        <strain evidence="1">IL-G-3</strain>
    </source>
</reference>